<feature type="domain" description="Lipoyl-binding" evidence="7">
    <location>
        <begin position="2"/>
        <end position="78"/>
    </location>
</feature>
<dbReference type="SUPFAM" id="SSF47005">
    <property type="entry name" value="Peripheral subunit-binding domain of 2-oxo acid dehydrogenase complex"/>
    <property type="match status" value="1"/>
</dbReference>
<evidence type="ECO:0000313" key="9">
    <source>
        <dbReference type="EMBL" id="QEK39624.1"/>
    </source>
</evidence>
<evidence type="ECO:0000259" key="8">
    <source>
        <dbReference type="PROSITE" id="PS51826"/>
    </source>
</evidence>
<organism evidence="9 10">
    <name type="scientific">Candidatus Sneabacter namystus</name>
    <dbReference type="NCBI Taxonomy" id="2601646"/>
    <lineage>
        <taxon>Bacteria</taxon>
        <taxon>Pseudomonadati</taxon>
        <taxon>Pseudomonadota</taxon>
        <taxon>Alphaproteobacteria</taxon>
        <taxon>Rickettsiales</taxon>
        <taxon>Rickettsiaceae</taxon>
        <taxon>Rickettsieae</taxon>
        <taxon>Candidatus Sneabacter</taxon>
    </lineage>
</organism>
<dbReference type="GO" id="GO:0045254">
    <property type="term" value="C:pyruvate dehydrogenase complex"/>
    <property type="evidence" value="ECO:0007669"/>
    <property type="project" value="InterPro"/>
</dbReference>
<keyword evidence="10" id="KW-1185">Reference proteome</keyword>
<dbReference type="InterPro" id="IPR003016">
    <property type="entry name" value="2-oxoA_DH_lipoyl-BS"/>
</dbReference>
<dbReference type="AlphaFoldDB" id="A0A5C0UL84"/>
<gene>
    <name evidence="9" type="ORF">FZC37_01590</name>
</gene>
<accession>A0A5C0UL84</accession>
<dbReference type="Gene3D" id="4.10.320.10">
    <property type="entry name" value="E3-binding domain"/>
    <property type="match status" value="1"/>
</dbReference>
<dbReference type="PROSITE" id="PS50968">
    <property type="entry name" value="BIOTINYL_LIPOYL"/>
    <property type="match status" value="1"/>
</dbReference>
<dbReference type="InterPro" id="IPR045257">
    <property type="entry name" value="E2/Pdx1"/>
</dbReference>
<protein>
    <recommendedName>
        <fullName evidence="6">Dihydrolipoamide acetyltransferase component of pyruvate dehydrogenase complex</fullName>
        <ecNumber evidence="6">2.3.1.-</ecNumber>
    </recommendedName>
</protein>
<dbReference type="Pfam" id="PF00364">
    <property type="entry name" value="Biotin_lipoyl"/>
    <property type="match status" value="1"/>
</dbReference>
<evidence type="ECO:0000256" key="1">
    <source>
        <dbReference type="ARBA" id="ARBA00001938"/>
    </source>
</evidence>
<sequence length="400" mass="43966">MPIDVLMPALSPTMRTGKLVKWTKKEGEEVKCGDVIAEIETDKAIMELESVDEGTLFKILVQSGTDNVEVNTKIAVLLEEGEDESSVKQVAPLEKKEEKVVSDEKDNQMLQVKKHNGIAVEDKNRERIFASPLARSIAAQNKIDLRKVVGTGPGGRIIKRDVLSFCTPVLTNNVSMHKIDISSMRRSIATKLSESKKNIPHFYLTISCNADEIIRLKQDLNFSLDVKFSINDFILKAAAFAMKNVPQVNSQWTEECIIQYNTVNICIAVALESGVVAPVVRDVNNMTLKQLSTAVKDCVNRARSGSITPEENQGGTFTVSNLGMYGIEEFSAIILPSQSAVLSVGSLNEVVYKDSSGAFSVKNVIKVTLSCDHRVLDGAVAAKWLSEFKNIIEHPSVLLL</sequence>
<feature type="domain" description="Peripheral subunit-binding (PSBD)" evidence="8">
    <location>
        <begin position="129"/>
        <end position="166"/>
    </location>
</feature>
<dbReference type="KEGG" id="snay:FZC37_01590"/>
<keyword evidence="6" id="KW-0012">Acyltransferase</keyword>
<dbReference type="InterPro" id="IPR000089">
    <property type="entry name" value="Biotin_lipoyl"/>
</dbReference>
<keyword evidence="3 6" id="KW-0808">Transferase</keyword>
<dbReference type="EC" id="2.3.1.-" evidence="6"/>
<evidence type="ECO:0000256" key="4">
    <source>
        <dbReference type="ARBA" id="ARBA00022823"/>
    </source>
</evidence>
<dbReference type="RefSeq" id="WP_148951985.1">
    <property type="nucleotide sequence ID" value="NZ_CP043312.1"/>
</dbReference>
<dbReference type="Pfam" id="PF02817">
    <property type="entry name" value="E3_binding"/>
    <property type="match status" value="1"/>
</dbReference>
<dbReference type="OrthoDB" id="9805770at2"/>
<dbReference type="CDD" id="cd06849">
    <property type="entry name" value="lipoyl_domain"/>
    <property type="match status" value="1"/>
</dbReference>
<dbReference type="SUPFAM" id="SSF52777">
    <property type="entry name" value="CoA-dependent acyltransferases"/>
    <property type="match status" value="1"/>
</dbReference>
<dbReference type="InterPro" id="IPR036625">
    <property type="entry name" value="E3-bd_dom_sf"/>
</dbReference>
<comment type="similarity">
    <text evidence="2 6">Belongs to the 2-oxoacid dehydrogenase family.</text>
</comment>
<evidence type="ECO:0000256" key="2">
    <source>
        <dbReference type="ARBA" id="ARBA00007317"/>
    </source>
</evidence>
<dbReference type="Gene3D" id="3.30.559.10">
    <property type="entry name" value="Chloramphenicol acetyltransferase-like domain"/>
    <property type="match status" value="1"/>
</dbReference>
<dbReference type="InterPro" id="IPR011053">
    <property type="entry name" value="Single_hybrid_motif"/>
</dbReference>
<dbReference type="GO" id="GO:0016746">
    <property type="term" value="F:acyltransferase activity"/>
    <property type="evidence" value="ECO:0007669"/>
    <property type="project" value="UniProtKB-KW"/>
</dbReference>
<dbReference type="SUPFAM" id="SSF51230">
    <property type="entry name" value="Single hybrid motif"/>
    <property type="match status" value="1"/>
</dbReference>
<dbReference type="FunFam" id="2.40.50.100:FF:000010">
    <property type="entry name" value="Acetyltransferase component of pyruvate dehydrogenase complex"/>
    <property type="match status" value="1"/>
</dbReference>
<reference evidence="9 10" key="1">
    <citation type="submission" date="2019-08" db="EMBL/GenBank/DDBJ databases">
        <title>Highly reduced genomes of protist endosymbionts show evolutionary convergence.</title>
        <authorList>
            <person name="George E."/>
            <person name="Husnik F."/>
            <person name="Tashyreva D."/>
            <person name="Prokopchuk G."/>
            <person name="Horak A."/>
            <person name="Kwong W.K."/>
            <person name="Lukes J."/>
            <person name="Keeling P.J."/>
        </authorList>
    </citation>
    <scope>NUCLEOTIDE SEQUENCE [LARGE SCALE GENOMIC DNA]</scope>
    <source>
        <strain evidence="9">1621</strain>
    </source>
</reference>
<proteinExistence type="inferred from homology"/>
<evidence type="ECO:0000256" key="6">
    <source>
        <dbReference type="RuleBase" id="RU003423"/>
    </source>
</evidence>
<evidence type="ECO:0000256" key="5">
    <source>
        <dbReference type="ARBA" id="ARBA00025211"/>
    </source>
</evidence>
<dbReference type="PROSITE" id="PS51826">
    <property type="entry name" value="PSBD"/>
    <property type="match status" value="1"/>
</dbReference>
<dbReference type="PROSITE" id="PS00189">
    <property type="entry name" value="LIPOYL"/>
    <property type="match status" value="1"/>
</dbReference>
<dbReference type="InterPro" id="IPR004167">
    <property type="entry name" value="PSBD"/>
</dbReference>
<comment type="function">
    <text evidence="5">The pyruvate dehydrogenase complex catalyzes the overall conversion of pyruvate to acetyl-CoA and CO(2). It contains multiple copies of three enzymatic components: pyruvate dehydrogenase (E1), dihydrolipoamide acetyltransferase (E2) and lipoamide dehydrogenase (E3).</text>
</comment>
<dbReference type="Proteomes" id="UP000323844">
    <property type="component" value="Chromosome"/>
</dbReference>
<dbReference type="InterPro" id="IPR001078">
    <property type="entry name" value="2-oxoacid_DH_actylTfrase"/>
</dbReference>
<dbReference type="EMBL" id="CP043312">
    <property type="protein sequence ID" value="QEK39624.1"/>
    <property type="molecule type" value="Genomic_DNA"/>
</dbReference>
<dbReference type="InterPro" id="IPR023213">
    <property type="entry name" value="CAT-like_dom_sf"/>
</dbReference>
<dbReference type="GO" id="GO:0006086">
    <property type="term" value="P:pyruvate decarboxylation to acetyl-CoA"/>
    <property type="evidence" value="ECO:0007669"/>
    <property type="project" value="InterPro"/>
</dbReference>
<evidence type="ECO:0000313" key="10">
    <source>
        <dbReference type="Proteomes" id="UP000323844"/>
    </source>
</evidence>
<dbReference type="PANTHER" id="PTHR23151">
    <property type="entry name" value="DIHYDROLIPOAMIDE ACETYL/SUCCINYL-TRANSFERASE-RELATED"/>
    <property type="match status" value="1"/>
</dbReference>
<dbReference type="PANTHER" id="PTHR23151:SF90">
    <property type="entry name" value="DIHYDROLIPOYLLYSINE-RESIDUE ACETYLTRANSFERASE COMPONENT OF PYRUVATE DEHYDROGENASE COMPLEX, MITOCHONDRIAL-RELATED"/>
    <property type="match status" value="1"/>
</dbReference>
<comment type="cofactor">
    <cofactor evidence="1 6">
        <name>(R)-lipoate</name>
        <dbReference type="ChEBI" id="CHEBI:83088"/>
    </cofactor>
</comment>
<keyword evidence="4 6" id="KW-0450">Lipoyl</keyword>
<dbReference type="Gene3D" id="2.40.50.100">
    <property type="match status" value="1"/>
</dbReference>
<keyword evidence="9" id="KW-0670">Pyruvate</keyword>
<evidence type="ECO:0000259" key="7">
    <source>
        <dbReference type="PROSITE" id="PS50968"/>
    </source>
</evidence>
<evidence type="ECO:0000256" key="3">
    <source>
        <dbReference type="ARBA" id="ARBA00022679"/>
    </source>
</evidence>
<dbReference type="Pfam" id="PF00198">
    <property type="entry name" value="2-oxoacid_dh"/>
    <property type="match status" value="1"/>
</dbReference>
<name>A0A5C0UL84_9RICK</name>